<dbReference type="Gene3D" id="6.10.250.690">
    <property type="match status" value="1"/>
</dbReference>
<evidence type="ECO:0000256" key="2">
    <source>
        <dbReference type="PROSITE-ProRule" id="PRU00169"/>
    </source>
</evidence>
<dbReference type="GO" id="GO:0000976">
    <property type="term" value="F:transcription cis-regulatory region binding"/>
    <property type="evidence" value="ECO:0007669"/>
    <property type="project" value="TreeGrafter"/>
</dbReference>
<proteinExistence type="predicted"/>
<evidence type="ECO:0000256" key="3">
    <source>
        <dbReference type="PROSITE-ProRule" id="PRU01091"/>
    </source>
</evidence>
<accession>A0A6G6Y2A4</accession>
<dbReference type="GO" id="GO:0006355">
    <property type="term" value="P:regulation of DNA-templated transcription"/>
    <property type="evidence" value="ECO:0007669"/>
    <property type="project" value="InterPro"/>
</dbReference>
<keyword evidence="2" id="KW-0597">Phosphoprotein</keyword>
<evidence type="ECO:0000256" key="1">
    <source>
        <dbReference type="ARBA" id="ARBA00023125"/>
    </source>
</evidence>
<dbReference type="PANTHER" id="PTHR48111:SF36">
    <property type="entry name" value="TRANSCRIPTIONAL REGULATORY PROTEIN CUTR"/>
    <property type="match status" value="1"/>
</dbReference>
<dbReference type="RefSeq" id="WP_165326057.1">
    <property type="nucleotide sequence ID" value="NZ_CP049109.1"/>
</dbReference>
<dbReference type="CDD" id="cd00383">
    <property type="entry name" value="trans_reg_C"/>
    <property type="match status" value="1"/>
</dbReference>
<dbReference type="GO" id="GO:0000156">
    <property type="term" value="F:phosphorelay response regulator activity"/>
    <property type="evidence" value="ECO:0007669"/>
    <property type="project" value="TreeGrafter"/>
</dbReference>
<protein>
    <submittedName>
        <fullName evidence="6">Response regulator</fullName>
    </submittedName>
</protein>
<organism evidence="6 7">
    <name type="scientific">Stakelama tenebrarum</name>
    <dbReference type="NCBI Taxonomy" id="2711215"/>
    <lineage>
        <taxon>Bacteria</taxon>
        <taxon>Pseudomonadati</taxon>
        <taxon>Pseudomonadota</taxon>
        <taxon>Alphaproteobacteria</taxon>
        <taxon>Sphingomonadales</taxon>
        <taxon>Sphingomonadaceae</taxon>
        <taxon>Stakelama</taxon>
    </lineage>
</organism>
<sequence>MRVLIIEDNARLARLTAEGLQRRGLSCDIAQTLALASDSLDVALFDLLILDLGMPDGDGLDWLRAERRRRDLPPALILTARDALEDRVAGLDAGGDDYVVKPFDLDELAARVRALLRRPGPRAPAILELGALSFDPGSRMAAVSGNALELSRREANLLELLMRRAGTVVRREAIEDALYSFDETVTPNAVEAVVSRLRRRLTVRRHAAEKNC</sequence>
<dbReference type="InterPro" id="IPR011006">
    <property type="entry name" value="CheY-like_superfamily"/>
</dbReference>
<dbReference type="Gene3D" id="3.40.50.2300">
    <property type="match status" value="1"/>
</dbReference>
<dbReference type="GO" id="GO:0032993">
    <property type="term" value="C:protein-DNA complex"/>
    <property type="evidence" value="ECO:0007669"/>
    <property type="project" value="TreeGrafter"/>
</dbReference>
<dbReference type="InterPro" id="IPR001867">
    <property type="entry name" value="OmpR/PhoB-type_DNA-bd"/>
</dbReference>
<evidence type="ECO:0000313" key="7">
    <source>
        <dbReference type="Proteomes" id="UP000501568"/>
    </source>
</evidence>
<dbReference type="Pfam" id="PF00072">
    <property type="entry name" value="Response_reg"/>
    <property type="match status" value="1"/>
</dbReference>
<dbReference type="KEGG" id="spzr:G5C33_04160"/>
<dbReference type="PROSITE" id="PS50110">
    <property type="entry name" value="RESPONSE_REGULATORY"/>
    <property type="match status" value="1"/>
</dbReference>
<evidence type="ECO:0000259" key="5">
    <source>
        <dbReference type="PROSITE" id="PS51755"/>
    </source>
</evidence>
<gene>
    <name evidence="6" type="ORF">G5C33_04160</name>
</gene>
<feature type="domain" description="Response regulatory" evidence="4">
    <location>
        <begin position="2"/>
        <end position="116"/>
    </location>
</feature>
<dbReference type="SUPFAM" id="SSF52172">
    <property type="entry name" value="CheY-like"/>
    <property type="match status" value="1"/>
</dbReference>
<dbReference type="PROSITE" id="PS51755">
    <property type="entry name" value="OMPR_PHOB"/>
    <property type="match status" value="1"/>
</dbReference>
<dbReference type="AlphaFoldDB" id="A0A6G6Y2A4"/>
<dbReference type="SMART" id="SM00862">
    <property type="entry name" value="Trans_reg_C"/>
    <property type="match status" value="1"/>
</dbReference>
<keyword evidence="1 3" id="KW-0238">DNA-binding</keyword>
<feature type="domain" description="OmpR/PhoB-type" evidence="5">
    <location>
        <begin position="124"/>
        <end position="212"/>
    </location>
</feature>
<evidence type="ECO:0000313" key="6">
    <source>
        <dbReference type="EMBL" id="QIG79055.1"/>
    </source>
</evidence>
<dbReference type="PANTHER" id="PTHR48111">
    <property type="entry name" value="REGULATOR OF RPOS"/>
    <property type="match status" value="1"/>
</dbReference>
<dbReference type="SMART" id="SM00448">
    <property type="entry name" value="REC"/>
    <property type="match status" value="1"/>
</dbReference>
<reference evidence="6 7" key="1">
    <citation type="submission" date="2020-02" db="EMBL/GenBank/DDBJ databases">
        <authorList>
            <person name="Zheng R.K."/>
            <person name="Sun C.M."/>
        </authorList>
    </citation>
    <scope>NUCLEOTIDE SEQUENCE [LARGE SCALE GENOMIC DNA]</scope>
    <source>
        <strain evidence="7">zrk23</strain>
    </source>
</reference>
<feature type="modified residue" description="4-aspartylphosphate" evidence="2">
    <location>
        <position position="51"/>
    </location>
</feature>
<dbReference type="InterPro" id="IPR001789">
    <property type="entry name" value="Sig_transdc_resp-reg_receiver"/>
</dbReference>
<feature type="DNA-binding region" description="OmpR/PhoB-type" evidence="3">
    <location>
        <begin position="124"/>
        <end position="212"/>
    </location>
</feature>
<name>A0A6G6Y2A4_9SPHN</name>
<dbReference type="Pfam" id="PF00486">
    <property type="entry name" value="Trans_reg_C"/>
    <property type="match status" value="1"/>
</dbReference>
<dbReference type="InterPro" id="IPR036388">
    <property type="entry name" value="WH-like_DNA-bd_sf"/>
</dbReference>
<dbReference type="Proteomes" id="UP000501568">
    <property type="component" value="Chromosome"/>
</dbReference>
<dbReference type="EMBL" id="CP049109">
    <property type="protein sequence ID" value="QIG79055.1"/>
    <property type="molecule type" value="Genomic_DNA"/>
</dbReference>
<dbReference type="GO" id="GO:0005829">
    <property type="term" value="C:cytosol"/>
    <property type="evidence" value="ECO:0007669"/>
    <property type="project" value="TreeGrafter"/>
</dbReference>
<dbReference type="Gene3D" id="1.10.10.10">
    <property type="entry name" value="Winged helix-like DNA-binding domain superfamily/Winged helix DNA-binding domain"/>
    <property type="match status" value="1"/>
</dbReference>
<keyword evidence="7" id="KW-1185">Reference proteome</keyword>
<dbReference type="InterPro" id="IPR039420">
    <property type="entry name" value="WalR-like"/>
</dbReference>
<evidence type="ECO:0000259" key="4">
    <source>
        <dbReference type="PROSITE" id="PS50110"/>
    </source>
</evidence>